<comment type="caution">
    <text evidence="1">The sequence shown here is derived from an EMBL/GenBank/DDBJ whole genome shotgun (WGS) entry which is preliminary data.</text>
</comment>
<protein>
    <recommendedName>
        <fullName evidence="3">Reverse transcriptase domain-containing protein</fullName>
    </recommendedName>
</protein>
<sequence>MTTNPDELTTIQVDGDDLRRSDYFKYLGSTFSADGNLAHEVVARVNAAWLKWRLMTGVFCDKNVPDRFESKVYQAVVRSVALYGAECWPATKKVERRLSVMETKMLRWTASVTRADCIRNEKIRERFGIRDCRQTS</sequence>
<evidence type="ECO:0000313" key="1">
    <source>
        <dbReference type="EMBL" id="EYC21750.1"/>
    </source>
</evidence>
<accession>A0A016V2R4</accession>
<reference evidence="2" key="1">
    <citation type="journal article" date="2015" name="Nat. Genet.">
        <title>The genome and transcriptome of the zoonotic hookworm Ancylostoma ceylanicum identify infection-specific gene families.</title>
        <authorList>
            <person name="Schwarz E.M."/>
            <person name="Hu Y."/>
            <person name="Antoshechkin I."/>
            <person name="Miller M.M."/>
            <person name="Sternberg P.W."/>
            <person name="Aroian R.V."/>
        </authorList>
    </citation>
    <scope>NUCLEOTIDE SEQUENCE</scope>
    <source>
        <strain evidence="2">HY135</strain>
    </source>
</reference>
<gene>
    <name evidence="1" type="primary">Acey_s0018.g3510</name>
    <name evidence="1" type="ORF">Y032_0018g3510</name>
</gene>
<proteinExistence type="predicted"/>
<evidence type="ECO:0000313" key="2">
    <source>
        <dbReference type="Proteomes" id="UP000024635"/>
    </source>
</evidence>
<dbReference type="PANTHER" id="PTHR46238:SF8">
    <property type="entry name" value="ENDONUCLEASE_EXONUCLEASE_PHOSPHATASE DOMAIN-CONTAINING PROTEIN"/>
    <property type="match status" value="1"/>
</dbReference>
<dbReference type="PANTHER" id="PTHR46238">
    <property type="entry name" value="REVERSE TRANSCRIPTASE DOMAIN-CONTAINING PROTEIN"/>
    <property type="match status" value="1"/>
</dbReference>
<dbReference type="EMBL" id="JARK01001354">
    <property type="protein sequence ID" value="EYC21750.1"/>
    <property type="molecule type" value="Genomic_DNA"/>
</dbReference>
<dbReference type="Proteomes" id="UP000024635">
    <property type="component" value="Unassembled WGS sequence"/>
</dbReference>
<organism evidence="1 2">
    <name type="scientific">Ancylostoma ceylanicum</name>
    <dbReference type="NCBI Taxonomy" id="53326"/>
    <lineage>
        <taxon>Eukaryota</taxon>
        <taxon>Metazoa</taxon>
        <taxon>Ecdysozoa</taxon>
        <taxon>Nematoda</taxon>
        <taxon>Chromadorea</taxon>
        <taxon>Rhabditida</taxon>
        <taxon>Rhabditina</taxon>
        <taxon>Rhabditomorpha</taxon>
        <taxon>Strongyloidea</taxon>
        <taxon>Ancylostomatidae</taxon>
        <taxon>Ancylostomatinae</taxon>
        <taxon>Ancylostoma</taxon>
    </lineage>
</organism>
<keyword evidence="2" id="KW-1185">Reference proteome</keyword>
<dbReference type="OrthoDB" id="424543at2759"/>
<evidence type="ECO:0008006" key="3">
    <source>
        <dbReference type="Google" id="ProtNLM"/>
    </source>
</evidence>
<dbReference type="AlphaFoldDB" id="A0A016V2R4"/>
<name>A0A016V2R4_9BILA</name>